<sequence length="168" mass="18463">MLLKISPSVKPRMWTMVRQSIYGPFCTSMVSICDQYCWSADPRKGSAHRRSVYGPFSFDTNIDSTATMAPKKLVTYSKQGKSKSIAPRFRLIDEDTDTERDPTYVPPNTRTSPTAPRATRGTPRKAELASLRDDVDAILATPTVDPQAAPTALTDDTVLDALFSGTAD</sequence>
<name>M1DBQ0_SOLTU</name>
<dbReference type="EnsemblPlants" id="PGSC0003DMT400086422">
    <property type="protein sequence ID" value="PGSC0003DMT400086422"/>
    <property type="gene ID" value="PGSC0003DMG400035993"/>
</dbReference>
<feature type="region of interest" description="Disordered" evidence="1">
    <location>
        <begin position="87"/>
        <end position="129"/>
    </location>
</feature>
<dbReference type="AlphaFoldDB" id="M1DBQ0"/>
<keyword evidence="3" id="KW-1185">Reference proteome</keyword>
<feature type="compositionally biased region" description="Low complexity" evidence="1">
    <location>
        <begin position="106"/>
        <end position="121"/>
    </location>
</feature>
<protein>
    <submittedName>
        <fullName evidence="2">Integrase core domain containing protein</fullName>
    </submittedName>
</protein>
<reference evidence="2" key="2">
    <citation type="submission" date="2015-06" db="UniProtKB">
        <authorList>
            <consortium name="EnsemblPlants"/>
        </authorList>
    </citation>
    <scope>IDENTIFICATION</scope>
    <source>
        <strain evidence="2">DM1-3 516 R44</strain>
    </source>
</reference>
<dbReference type="Gramene" id="PGSC0003DMT400086422">
    <property type="protein sequence ID" value="PGSC0003DMT400086422"/>
    <property type="gene ID" value="PGSC0003DMG400035993"/>
</dbReference>
<dbReference type="Proteomes" id="UP000011115">
    <property type="component" value="Unassembled WGS sequence"/>
</dbReference>
<organism evidence="2 3">
    <name type="scientific">Solanum tuberosum</name>
    <name type="common">Potato</name>
    <dbReference type="NCBI Taxonomy" id="4113"/>
    <lineage>
        <taxon>Eukaryota</taxon>
        <taxon>Viridiplantae</taxon>
        <taxon>Streptophyta</taxon>
        <taxon>Embryophyta</taxon>
        <taxon>Tracheophyta</taxon>
        <taxon>Spermatophyta</taxon>
        <taxon>Magnoliopsida</taxon>
        <taxon>eudicotyledons</taxon>
        <taxon>Gunneridae</taxon>
        <taxon>Pentapetalae</taxon>
        <taxon>asterids</taxon>
        <taxon>lamiids</taxon>
        <taxon>Solanales</taxon>
        <taxon>Solanaceae</taxon>
        <taxon>Solanoideae</taxon>
        <taxon>Solaneae</taxon>
        <taxon>Solanum</taxon>
    </lineage>
</organism>
<dbReference type="InParanoid" id="M1DBQ0"/>
<dbReference type="HOGENOM" id="CLU_1589331_0_0_1"/>
<dbReference type="PaxDb" id="4113-PGSC0003DMT400086422"/>
<proteinExistence type="predicted"/>
<accession>M1DBQ0</accession>
<evidence type="ECO:0000313" key="2">
    <source>
        <dbReference type="EnsemblPlants" id="PGSC0003DMT400086422"/>
    </source>
</evidence>
<evidence type="ECO:0000313" key="3">
    <source>
        <dbReference type="Proteomes" id="UP000011115"/>
    </source>
</evidence>
<reference evidence="3" key="1">
    <citation type="journal article" date="2011" name="Nature">
        <title>Genome sequence and analysis of the tuber crop potato.</title>
        <authorList>
            <consortium name="The Potato Genome Sequencing Consortium"/>
        </authorList>
    </citation>
    <scope>NUCLEOTIDE SEQUENCE [LARGE SCALE GENOMIC DNA]</scope>
    <source>
        <strain evidence="3">cv. DM1-3 516 R44</strain>
    </source>
</reference>
<evidence type="ECO:0000256" key="1">
    <source>
        <dbReference type="SAM" id="MobiDB-lite"/>
    </source>
</evidence>